<sequence length="294" mass="29764">MPSTAPRRVLARMLVAALAVFAVSCGSAEDEPVFVVGAGDSAESRVLAEIYAGALARTGLPVRVRTGLGDRAGTLAALDAGAVGLVGEHTGALLAAFDGTAEATTPAEVGTALNRSLPEGVVVADPAESADLRPRLLVEPVAARRDGLDSVRALIPRCPATTAGVATVPGLLPPGAAIRVAGCEFAAVTSFPSPEALVQALRAGVVGVGVLTGPPELVPAAEGLTVLADEDFAVRAENVVPLLRKGVLDDQRTRKLNYVAGELTTAELVELVRAVGTGSAPAESARQWLDAHGL</sequence>
<dbReference type="GO" id="GO:0022857">
    <property type="term" value="F:transmembrane transporter activity"/>
    <property type="evidence" value="ECO:0007669"/>
    <property type="project" value="InterPro"/>
</dbReference>
<dbReference type="KEGG" id="nfr:ERS450000_05222"/>
<dbReference type="Gene3D" id="3.40.190.10">
    <property type="entry name" value="Periplasmic binding protein-like II"/>
    <property type="match status" value="2"/>
</dbReference>
<proteinExistence type="predicted"/>
<reference evidence="4" key="1">
    <citation type="submission" date="2015-03" db="EMBL/GenBank/DDBJ databases">
        <authorList>
            <consortium name="Pathogen Informatics"/>
        </authorList>
    </citation>
    <scope>NUCLEOTIDE SEQUENCE [LARGE SCALE GENOMIC DNA]</scope>
    <source>
        <strain evidence="4">NCTC11134</strain>
        <plasmid evidence="4">2</plasmid>
    </source>
</reference>
<dbReference type="Gene3D" id="3.40.190.120">
    <property type="entry name" value="Osmoprotection protein (prox), domain 2"/>
    <property type="match status" value="1"/>
</dbReference>
<accession>A0A0H5PKF8</accession>
<geneLocation type="plasmid" evidence="3">
    <name>2</name>
</geneLocation>
<keyword evidence="1" id="KW-0732">Signal</keyword>
<dbReference type="SUPFAM" id="SSF53850">
    <property type="entry name" value="Periplasmic binding protein-like II"/>
    <property type="match status" value="1"/>
</dbReference>
<dbReference type="EMBL" id="LN868939">
    <property type="protein sequence ID" value="CRY82926.1"/>
    <property type="molecule type" value="Genomic_DNA"/>
</dbReference>
<protein>
    <submittedName>
        <fullName evidence="3">Substrate binding domain of ABC-type glycine betaine transport system</fullName>
    </submittedName>
</protein>
<dbReference type="Pfam" id="PF04069">
    <property type="entry name" value="OpuAC"/>
    <property type="match status" value="1"/>
</dbReference>
<dbReference type="PROSITE" id="PS51257">
    <property type="entry name" value="PROKAR_LIPOPROTEIN"/>
    <property type="match status" value="1"/>
</dbReference>
<evidence type="ECO:0000313" key="3">
    <source>
        <dbReference type="EMBL" id="CRY82926.1"/>
    </source>
</evidence>
<dbReference type="Proteomes" id="UP000057820">
    <property type="component" value="Plasmid 2"/>
</dbReference>
<keyword evidence="3" id="KW-0614">Plasmid</keyword>
<dbReference type="AlphaFoldDB" id="A0A0H5PKF8"/>
<dbReference type="InterPro" id="IPR007210">
    <property type="entry name" value="ABC_Gly_betaine_transp_sub-bd"/>
</dbReference>
<evidence type="ECO:0000259" key="2">
    <source>
        <dbReference type="Pfam" id="PF04069"/>
    </source>
</evidence>
<dbReference type="RefSeq" id="WP_060594528.1">
    <property type="nucleotide sequence ID" value="NZ_CP031418.1"/>
</dbReference>
<organism evidence="3 4">
    <name type="scientific">Nocardia farcinica</name>
    <dbReference type="NCBI Taxonomy" id="37329"/>
    <lineage>
        <taxon>Bacteria</taxon>
        <taxon>Bacillati</taxon>
        <taxon>Actinomycetota</taxon>
        <taxon>Actinomycetes</taxon>
        <taxon>Mycobacteriales</taxon>
        <taxon>Nocardiaceae</taxon>
        <taxon>Nocardia</taxon>
    </lineage>
</organism>
<evidence type="ECO:0000256" key="1">
    <source>
        <dbReference type="SAM" id="SignalP"/>
    </source>
</evidence>
<feature type="signal peptide" evidence="1">
    <location>
        <begin position="1"/>
        <end position="28"/>
    </location>
</feature>
<dbReference type="GO" id="GO:0043190">
    <property type="term" value="C:ATP-binding cassette (ABC) transporter complex"/>
    <property type="evidence" value="ECO:0007669"/>
    <property type="project" value="InterPro"/>
</dbReference>
<gene>
    <name evidence="3" type="ORF">ERS450000_05222</name>
</gene>
<evidence type="ECO:0000313" key="4">
    <source>
        <dbReference type="Proteomes" id="UP000057820"/>
    </source>
</evidence>
<feature type="chain" id="PRO_5005222165" evidence="1">
    <location>
        <begin position="29"/>
        <end position="294"/>
    </location>
</feature>
<feature type="domain" description="ABC-type glycine betaine transport system substrate-binding" evidence="2">
    <location>
        <begin position="35"/>
        <end position="290"/>
    </location>
</feature>
<name>A0A0H5PKF8_NOCFR</name>